<dbReference type="HAMAP" id="MF_01658">
    <property type="entry name" value="COQ7"/>
    <property type="match status" value="1"/>
</dbReference>
<accession>A0ABQ2LCJ5</accession>
<comment type="caution">
    <text evidence="9">The sequence shown here is derived from an EMBL/GenBank/DDBJ whole genome shotgun (WGS) entry which is preliminary data.</text>
</comment>
<keyword evidence="4 8" id="KW-0560">Oxidoreductase</keyword>
<feature type="binding site" evidence="8">
    <location>
        <position position="66"/>
    </location>
    <ligand>
        <name>Fe cation</name>
        <dbReference type="ChEBI" id="CHEBI:24875"/>
        <label>2</label>
    </ligand>
</feature>
<evidence type="ECO:0000256" key="1">
    <source>
        <dbReference type="ARBA" id="ARBA00004749"/>
    </source>
</evidence>
<evidence type="ECO:0000256" key="2">
    <source>
        <dbReference type="ARBA" id="ARBA00022688"/>
    </source>
</evidence>
<reference evidence="10" key="1">
    <citation type="journal article" date="2019" name="Int. J. Syst. Evol. Microbiol.">
        <title>The Global Catalogue of Microorganisms (GCM) 10K type strain sequencing project: providing services to taxonomists for standard genome sequencing and annotation.</title>
        <authorList>
            <consortium name="The Broad Institute Genomics Platform"/>
            <consortium name="The Broad Institute Genome Sequencing Center for Infectious Disease"/>
            <person name="Wu L."/>
            <person name="Ma J."/>
        </authorList>
    </citation>
    <scope>NUCLEOTIDE SEQUENCE [LARGE SCALE GENOMIC DNA]</scope>
    <source>
        <strain evidence="10">JCM 17843</strain>
    </source>
</reference>
<feature type="binding site" evidence="8">
    <location>
        <position position="69"/>
    </location>
    <ligand>
        <name>Fe cation</name>
        <dbReference type="ChEBI" id="CHEBI:24875"/>
        <label>1</label>
    </ligand>
</feature>
<evidence type="ECO:0000256" key="6">
    <source>
        <dbReference type="ARBA" id="ARBA00023033"/>
    </source>
</evidence>
<comment type="subcellular location">
    <subcellularLocation>
        <location evidence="8">Cell membrane</location>
        <topology evidence="8">Peripheral membrane protein</topology>
    </subcellularLocation>
</comment>
<evidence type="ECO:0000313" key="9">
    <source>
        <dbReference type="EMBL" id="GGO10662.1"/>
    </source>
</evidence>
<keyword evidence="5 8" id="KW-0408">Iron</keyword>
<evidence type="ECO:0000256" key="3">
    <source>
        <dbReference type="ARBA" id="ARBA00022723"/>
    </source>
</evidence>
<evidence type="ECO:0000256" key="7">
    <source>
        <dbReference type="ARBA" id="ARBA00023136"/>
    </source>
</evidence>
<evidence type="ECO:0000256" key="4">
    <source>
        <dbReference type="ARBA" id="ARBA00023002"/>
    </source>
</evidence>
<feature type="binding site" evidence="8">
    <location>
        <position position="150"/>
    </location>
    <ligand>
        <name>Fe cation</name>
        <dbReference type="ChEBI" id="CHEBI:24875"/>
        <label>1</label>
    </ligand>
</feature>
<keyword evidence="3 8" id="KW-0479">Metal-binding</keyword>
<dbReference type="RefSeq" id="WP_229773592.1">
    <property type="nucleotide sequence ID" value="NZ_BMOV01000004.1"/>
</dbReference>
<name>A0ABQ2LCJ5_9PROT</name>
<feature type="binding site" evidence="8">
    <location>
        <position position="153"/>
    </location>
    <ligand>
        <name>Fe cation</name>
        <dbReference type="ChEBI" id="CHEBI:24875"/>
        <label>2</label>
    </ligand>
</feature>
<proteinExistence type="inferred from homology"/>
<dbReference type="PANTHER" id="PTHR11237">
    <property type="entry name" value="COENZYME Q10 BIOSYNTHESIS PROTEIN 7"/>
    <property type="match status" value="1"/>
</dbReference>
<dbReference type="Proteomes" id="UP000602381">
    <property type="component" value="Unassembled WGS sequence"/>
</dbReference>
<comment type="similarity">
    <text evidence="8">Belongs to the COQ7 family.</text>
</comment>
<dbReference type="Pfam" id="PF03232">
    <property type="entry name" value="COQ7"/>
    <property type="match status" value="1"/>
</dbReference>
<feature type="binding site" evidence="8">
    <location>
        <position position="35"/>
    </location>
    <ligand>
        <name>Fe cation</name>
        <dbReference type="ChEBI" id="CHEBI:24875"/>
        <label>1</label>
    </ligand>
</feature>
<keyword evidence="2 8" id="KW-0831">Ubiquinone biosynthesis</keyword>
<keyword evidence="6 8" id="KW-0503">Monooxygenase</keyword>
<feature type="binding site" evidence="8">
    <location>
        <position position="118"/>
    </location>
    <ligand>
        <name>Fe cation</name>
        <dbReference type="ChEBI" id="CHEBI:24875"/>
        <label>2</label>
    </ligand>
</feature>
<dbReference type="EC" id="1.14.99.60" evidence="8"/>
<dbReference type="PANTHER" id="PTHR11237:SF4">
    <property type="entry name" value="5-DEMETHOXYUBIQUINONE HYDROXYLASE, MITOCHONDRIAL"/>
    <property type="match status" value="1"/>
</dbReference>
<dbReference type="InterPro" id="IPR011566">
    <property type="entry name" value="Ubq_synth_Coq7"/>
</dbReference>
<protein>
    <recommendedName>
        <fullName evidence="8">3-demethoxyubiquinol 3-hydroxylase</fullName>
        <shortName evidence="8">DMQ hydroxylase</shortName>
        <ecNumber evidence="8">1.14.99.60</ecNumber>
    </recommendedName>
    <alternativeName>
        <fullName evidence="8">2-nonaprenyl-3-methyl-6-methoxy-1,4-benzoquinol hydroxylase</fullName>
    </alternativeName>
</protein>
<dbReference type="EMBL" id="BMOV01000004">
    <property type="protein sequence ID" value="GGO10662.1"/>
    <property type="molecule type" value="Genomic_DNA"/>
</dbReference>
<keyword evidence="8" id="KW-1003">Cell membrane</keyword>
<dbReference type="InterPro" id="IPR009078">
    <property type="entry name" value="Ferritin-like_SF"/>
</dbReference>
<evidence type="ECO:0000256" key="8">
    <source>
        <dbReference type="HAMAP-Rule" id="MF_01658"/>
    </source>
</evidence>
<comment type="cofactor">
    <cofactor evidence="8">
        <name>Fe cation</name>
        <dbReference type="ChEBI" id="CHEBI:24875"/>
    </cofactor>
    <text evidence="8">Binds 2 iron ions per subunit.</text>
</comment>
<gene>
    <name evidence="8 9" type="primary">coq7</name>
    <name evidence="9" type="ORF">GCM10007972_13700</name>
</gene>
<comment type="pathway">
    <text evidence="1 8">Cofactor biosynthesis; ubiquinone biosynthesis.</text>
</comment>
<feature type="binding site" evidence="8">
    <location>
        <position position="150"/>
    </location>
    <ligand>
        <name>Fe cation</name>
        <dbReference type="ChEBI" id="CHEBI:24875"/>
        <label>2</label>
    </ligand>
</feature>
<keyword evidence="7 8" id="KW-0472">Membrane</keyword>
<organism evidence="9 10">
    <name type="scientific">Iodidimonas muriae</name>
    <dbReference type="NCBI Taxonomy" id="261467"/>
    <lineage>
        <taxon>Bacteria</taxon>
        <taxon>Pseudomonadati</taxon>
        <taxon>Pseudomonadota</taxon>
        <taxon>Alphaproteobacteria</taxon>
        <taxon>Iodidimonadales</taxon>
        <taxon>Iodidimonadaceae</taxon>
        <taxon>Iodidimonas</taxon>
    </lineage>
</organism>
<evidence type="ECO:0000256" key="5">
    <source>
        <dbReference type="ARBA" id="ARBA00023004"/>
    </source>
</evidence>
<comment type="catalytic activity">
    <reaction evidence="8">
        <text>a 5-methoxy-2-methyl-3-(all-trans-polyprenyl)benzene-1,4-diol + AH2 + O2 = a 3-demethylubiquinol + A + H2O</text>
        <dbReference type="Rhea" id="RHEA:50908"/>
        <dbReference type="Rhea" id="RHEA-COMP:10859"/>
        <dbReference type="Rhea" id="RHEA-COMP:10914"/>
        <dbReference type="ChEBI" id="CHEBI:13193"/>
        <dbReference type="ChEBI" id="CHEBI:15377"/>
        <dbReference type="ChEBI" id="CHEBI:15379"/>
        <dbReference type="ChEBI" id="CHEBI:17499"/>
        <dbReference type="ChEBI" id="CHEBI:84167"/>
        <dbReference type="ChEBI" id="CHEBI:84422"/>
        <dbReference type="EC" id="1.14.99.60"/>
    </reaction>
</comment>
<dbReference type="CDD" id="cd01042">
    <property type="entry name" value="DMQH"/>
    <property type="match status" value="1"/>
</dbReference>
<keyword evidence="10" id="KW-1185">Reference proteome</keyword>
<evidence type="ECO:0000313" key="10">
    <source>
        <dbReference type="Proteomes" id="UP000602381"/>
    </source>
</evidence>
<dbReference type="SUPFAM" id="SSF47240">
    <property type="entry name" value="Ferritin-like"/>
    <property type="match status" value="1"/>
</dbReference>
<feature type="binding site" evidence="8">
    <location>
        <position position="66"/>
    </location>
    <ligand>
        <name>Fe cation</name>
        <dbReference type="ChEBI" id="CHEBI:24875"/>
        <label>1</label>
    </ligand>
</feature>
<comment type="function">
    <text evidence="8">Catalyzes the hydroxylation of 2-nonaprenyl-3-methyl-6-methoxy-1,4-benzoquinol during ubiquinone biosynthesis.</text>
</comment>
<sequence>MPHKAKHPSPMRPLPGDRPHAETVEEMIRVDHAGEYGAARIYAGQLAVLGHHHRLSPLIRHMEEQEARHLARFDAILTERQVRPSLLSPFWHVAGFALGAGTALMGERALMACTAAVEEVIEDHYEQQRTALGESEPELAATIADFQAEEAEHRETAIAHGAKDTPGYGLLASAIKTGCRAAIALAKKI</sequence>